<dbReference type="PANTHER" id="PTHR43265">
    <property type="entry name" value="ESTERASE ESTD"/>
    <property type="match status" value="1"/>
</dbReference>
<keyword evidence="3" id="KW-0378">Hydrolase</keyword>
<dbReference type="EMBL" id="CP039396">
    <property type="protein sequence ID" value="QCD41785.1"/>
    <property type="molecule type" value="Genomic_DNA"/>
</dbReference>
<dbReference type="SUPFAM" id="SSF53474">
    <property type="entry name" value="alpha/beta-Hydrolases"/>
    <property type="match status" value="1"/>
</dbReference>
<reference evidence="4" key="1">
    <citation type="submission" date="2019-02" db="EMBL/GenBank/DDBJ databases">
        <title>Isolation and identification of novel species under the genus Muribaculum.</title>
        <authorList>
            <person name="Miyake S."/>
            <person name="Ding Y."/>
            <person name="Low A."/>
            <person name="Soh M."/>
            <person name="Seedorf H."/>
        </authorList>
    </citation>
    <scope>NUCLEOTIDE SEQUENCE [LARGE SCALE GENOMIC DNA]</scope>
    <source>
        <strain evidence="4">H5</strain>
    </source>
</reference>
<dbReference type="Pfam" id="PF12146">
    <property type="entry name" value="Hydrolase_4"/>
    <property type="match status" value="1"/>
</dbReference>
<feature type="domain" description="Serine aminopeptidase S33" evidence="2">
    <location>
        <begin position="79"/>
        <end position="189"/>
    </location>
</feature>
<keyword evidence="1" id="KW-0732">Signal</keyword>
<dbReference type="RefSeq" id="WP_136414614.1">
    <property type="nucleotide sequence ID" value="NZ_CP039396.1"/>
</dbReference>
<dbReference type="Proteomes" id="UP000297149">
    <property type="component" value="Chromosome"/>
</dbReference>
<feature type="signal peptide" evidence="1">
    <location>
        <begin position="1"/>
        <end position="25"/>
    </location>
</feature>
<accession>A0A4P7W313</accession>
<evidence type="ECO:0000313" key="4">
    <source>
        <dbReference type="Proteomes" id="UP000297149"/>
    </source>
</evidence>
<dbReference type="KEGG" id="ddb:E7747_05505"/>
<dbReference type="InterPro" id="IPR029058">
    <property type="entry name" value="AB_hydrolase_fold"/>
</dbReference>
<proteinExistence type="predicted"/>
<dbReference type="GO" id="GO:0052689">
    <property type="term" value="F:carboxylic ester hydrolase activity"/>
    <property type="evidence" value="ECO:0007669"/>
    <property type="project" value="TreeGrafter"/>
</dbReference>
<organism evidence="3 4">
    <name type="scientific">Duncaniella dubosii</name>
    <dbReference type="NCBI Taxonomy" id="2518971"/>
    <lineage>
        <taxon>Bacteria</taxon>
        <taxon>Pseudomonadati</taxon>
        <taxon>Bacteroidota</taxon>
        <taxon>Bacteroidia</taxon>
        <taxon>Bacteroidales</taxon>
        <taxon>Muribaculaceae</taxon>
        <taxon>Duncaniella</taxon>
    </lineage>
</organism>
<dbReference type="Gene3D" id="3.40.50.1820">
    <property type="entry name" value="alpha/beta hydrolase"/>
    <property type="match status" value="1"/>
</dbReference>
<dbReference type="InterPro" id="IPR022742">
    <property type="entry name" value="Hydrolase_4"/>
</dbReference>
<dbReference type="AlphaFoldDB" id="A0A4P7W313"/>
<evidence type="ECO:0000259" key="2">
    <source>
        <dbReference type="Pfam" id="PF12146"/>
    </source>
</evidence>
<gene>
    <name evidence="3" type="ORF">E7747_05505</name>
</gene>
<dbReference type="PANTHER" id="PTHR43265:SF1">
    <property type="entry name" value="ESTERASE ESTD"/>
    <property type="match status" value="1"/>
</dbReference>
<keyword evidence="4" id="KW-1185">Reference proteome</keyword>
<evidence type="ECO:0000256" key="1">
    <source>
        <dbReference type="SAM" id="SignalP"/>
    </source>
</evidence>
<evidence type="ECO:0000313" key="3">
    <source>
        <dbReference type="EMBL" id="QCD41785.1"/>
    </source>
</evidence>
<dbReference type="InterPro" id="IPR053145">
    <property type="entry name" value="AB_hydrolase_Est10"/>
</dbReference>
<protein>
    <submittedName>
        <fullName evidence="3">Alpha/beta fold hydrolase</fullName>
    </submittedName>
</protein>
<feature type="chain" id="PRO_5020313074" evidence="1">
    <location>
        <begin position="26"/>
        <end position="342"/>
    </location>
</feature>
<sequence>MRMVNKMVRGVLASLMVMITGLSLAAADKEITVLNRHDGVKLAGTLSVPDSMTPKAVVVMATGSGQQNRDEEIMGHKPFKTIARHLVANGYAVLRMDDRGIGGSTGNFAESTTDDFVRDIAAVVSFADSCFSELPVGVIGHSEGGTIAIRNAAHNPKCDFIVTLAAPAWSGDSVIMSQCRAMAVRMAGRWDGEALQRSLLDVAKSDMPDAQANTLIYMTLAQNLGETSKLTAVQQQMAAQIKMLLSPWYREMLRYDPSADISGINKPWLALNGELDVQVLPENLSTVSEKNPGAITKLMSGHNHLFQRAKTGLIQEYAAIQEDVSPETLDVITKWLDGIFGR</sequence>
<name>A0A4P7W313_9BACT</name>